<feature type="non-terminal residue" evidence="1">
    <location>
        <position position="1"/>
    </location>
</feature>
<dbReference type="AlphaFoldDB" id="A0A061QYF5"/>
<proteinExistence type="predicted"/>
<protein>
    <submittedName>
        <fullName evidence="1">Uncharacterized protein</fullName>
    </submittedName>
</protein>
<reference evidence="1" key="1">
    <citation type="submission" date="2014-05" db="EMBL/GenBank/DDBJ databases">
        <title>The transcriptome of the halophilic microalga Tetraselmis sp. GSL018 isolated from the Great Salt Lake, Utah.</title>
        <authorList>
            <person name="Jinkerson R.E."/>
            <person name="D'Adamo S."/>
            <person name="Posewitz M.C."/>
        </authorList>
    </citation>
    <scope>NUCLEOTIDE SEQUENCE</scope>
    <source>
        <strain evidence="1">GSL018</strain>
    </source>
</reference>
<dbReference type="EMBL" id="GBEZ01023546">
    <property type="protein sequence ID" value="JAC63346.1"/>
    <property type="molecule type" value="Transcribed_RNA"/>
</dbReference>
<organism evidence="1">
    <name type="scientific">Tetraselmis sp. GSL018</name>
    <dbReference type="NCBI Taxonomy" id="582737"/>
    <lineage>
        <taxon>Eukaryota</taxon>
        <taxon>Viridiplantae</taxon>
        <taxon>Chlorophyta</taxon>
        <taxon>core chlorophytes</taxon>
        <taxon>Chlorodendrophyceae</taxon>
        <taxon>Chlorodendrales</taxon>
        <taxon>Chlorodendraceae</taxon>
        <taxon>Tetraselmis</taxon>
    </lineage>
</organism>
<gene>
    <name evidence="1" type="ORF">TSPGSL018_20886</name>
</gene>
<evidence type="ECO:0000313" key="1">
    <source>
        <dbReference type="EMBL" id="JAC63346.1"/>
    </source>
</evidence>
<sequence length="45" mass="5451">KTTTIWYGARARLLAKTRIEKFLYRRRSAGQLHPLRSIFARFWTL</sequence>
<name>A0A061QYF5_9CHLO</name>
<accession>A0A061QYF5</accession>